<organism evidence="2 3">
    <name type="scientific">Trichogramma kaykai</name>
    <dbReference type="NCBI Taxonomy" id="54128"/>
    <lineage>
        <taxon>Eukaryota</taxon>
        <taxon>Metazoa</taxon>
        <taxon>Ecdysozoa</taxon>
        <taxon>Arthropoda</taxon>
        <taxon>Hexapoda</taxon>
        <taxon>Insecta</taxon>
        <taxon>Pterygota</taxon>
        <taxon>Neoptera</taxon>
        <taxon>Endopterygota</taxon>
        <taxon>Hymenoptera</taxon>
        <taxon>Apocrita</taxon>
        <taxon>Proctotrupomorpha</taxon>
        <taxon>Chalcidoidea</taxon>
        <taxon>Trichogrammatidae</taxon>
        <taxon>Trichogramma</taxon>
    </lineage>
</organism>
<comment type="caution">
    <text evidence="2">The sequence shown here is derived from an EMBL/GenBank/DDBJ whole genome shotgun (WGS) entry which is preliminary data.</text>
</comment>
<sequence length="391" mass="46104">MKVLVFWMESKVTSIVSDENLFPDTNEGEITTVLYKDGRKYQAKIVKKSHNERYLNSLHVSVEDGTIMNKKLTSKAPPSKNAKLEIRKKTKAMKSAANLKTLCSASIFEESSEEDCTTEIKDTLNQKRKYDDIEKESYEEVENKRRKEESDESEELIETESENESEGEERGKKKSGSSKRDARPERAREEEEARVRAQEEEAEMENQNLGEFEEEKAREREEKKRRKQERRVARERAREEEEARARAQEEEEARERALVEENIDRRAPARRANRNAIRDERHRQFERLDRVDEAMDPLLKCRLAGDRRVQLSRMYNVWIGETELAWIQRWRHNPREMTRGFSGDPNIHAVPQDIMDVVEFYVNRRCDFPLTPPQFTSVVNLMIGTLRNPHQ</sequence>
<protein>
    <submittedName>
        <fullName evidence="2">Uncharacterized protein</fullName>
    </submittedName>
</protein>
<reference evidence="2 3" key="1">
    <citation type="journal article" date="2024" name="bioRxiv">
        <title>A reference genome for Trichogramma kaykai: A tiny desert-dwelling parasitoid wasp with competing sex-ratio distorters.</title>
        <authorList>
            <person name="Culotta J."/>
            <person name="Lindsey A.R."/>
        </authorList>
    </citation>
    <scope>NUCLEOTIDE SEQUENCE [LARGE SCALE GENOMIC DNA]</scope>
    <source>
        <strain evidence="2 3">KSX58</strain>
    </source>
</reference>
<accession>A0ABD2XFS7</accession>
<name>A0ABD2XFS7_9HYME</name>
<feature type="compositionally biased region" description="Acidic residues" evidence="1">
    <location>
        <begin position="150"/>
        <end position="167"/>
    </location>
</feature>
<evidence type="ECO:0000256" key="1">
    <source>
        <dbReference type="SAM" id="MobiDB-lite"/>
    </source>
</evidence>
<keyword evidence="3" id="KW-1185">Reference proteome</keyword>
<dbReference type="AlphaFoldDB" id="A0ABD2XFS7"/>
<proteinExistence type="predicted"/>
<feature type="region of interest" description="Disordered" evidence="1">
    <location>
        <begin position="136"/>
        <end position="255"/>
    </location>
</feature>
<dbReference type="EMBL" id="JBJJXI010000026">
    <property type="protein sequence ID" value="KAL3404087.1"/>
    <property type="molecule type" value="Genomic_DNA"/>
</dbReference>
<evidence type="ECO:0000313" key="2">
    <source>
        <dbReference type="EMBL" id="KAL3404087.1"/>
    </source>
</evidence>
<feature type="compositionally biased region" description="Basic and acidic residues" evidence="1">
    <location>
        <begin position="230"/>
        <end position="255"/>
    </location>
</feature>
<gene>
    <name evidence="2" type="ORF">TKK_003082</name>
</gene>
<dbReference type="Proteomes" id="UP001627154">
    <property type="component" value="Unassembled WGS sequence"/>
</dbReference>
<evidence type="ECO:0000313" key="3">
    <source>
        <dbReference type="Proteomes" id="UP001627154"/>
    </source>
</evidence>
<feature type="compositionally biased region" description="Basic and acidic residues" evidence="1">
    <location>
        <begin position="136"/>
        <end position="149"/>
    </location>
</feature>
<feature type="compositionally biased region" description="Basic and acidic residues" evidence="1">
    <location>
        <begin position="178"/>
        <end position="199"/>
    </location>
</feature>